<accession>V5FFW5</accession>
<sequence>MSVSTSNERGKGVVGDRPGQTETQRKQNTEQNFPTQGYAEDGGRAEEQALIRAWTLEGQAGPESTRNHSVRANKSPLLFLVAWMARWMAGWSLQRLRFAHPVAGVFGRLKSRHAGLTKLSPTQFSWFCMRPLSGSSALALLFWVAPWICFTIFGDARSRMTESDIVSVSRYRQQESSVSDDGIKCKLNTIIIMITVQAAVLHATARYLFLAFHN</sequence>
<protein>
    <submittedName>
        <fullName evidence="3">Uncharacterized protein</fullName>
    </submittedName>
</protein>
<gene>
    <name evidence="3" type="ORF">PVAR5_5160</name>
</gene>
<reference evidence="4" key="1">
    <citation type="journal article" date="2014" name="Genome Announc.">
        <title>Draft genome sequence of the formaldehyde-resistant fungus Byssochlamys spectabilis No. 5 (anamorph Paecilomyces variotii No. 5) (NBRC109023).</title>
        <authorList>
            <person name="Oka T."/>
            <person name="Ekino K."/>
            <person name="Fukuda K."/>
            <person name="Nomura Y."/>
        </authorList>
    </citation>
    <scope>NUCLEOTIDE SEQUENCE [LARGE SCALE GENOMIC DNA]</scope>
    <source>
        <strain evidence="4">No. 5 / NBRC 109023</strain>
    </source>
</reference>
<comment type="caution">
    <text evidence="3">The sequence shown here is derived from an EMBL/GenBank/DDBJ whole genome shotgun (WGS) entry which is preliminary data.</text>
</comment>
<dbReference type="HOGENOM" id="CLU_1288740_0_0_1"/>
<keyword evidence="2" id="KW-0472">Membrane</keyword>
<keyword evidence="2" id="KW-0812">Transmembrane</keyword>
<feature type="transmembrane region" description="Helical" evidence="2">
    <location>
        <begin position="132"/>
        <end position="153"/>
    </location>
</feature>
<evidence type="ECO:0000256" key="1">
    <source>
        <dbReference type="SAM" id="MobiDB-lite"/>
    </source>
</evidence>
<name>V5FFW5_BYSSN</name>
<feature type="transmembrane region" description="Helical" evidence="2">
    <location>
        <begin position="190"/>
        <end position="209"/>
    </location>
</feature>
<proteinExistence type="predicted"/>
<keyword evidence="4" id="KW-1185">Reference proteome</keyword>
<keyword evidence="2" id="KW-1133">Transmembrane helix</keyword>
<dbReference type="EMBL" id="BAUL01000167">
    <property type="protein sequence ID" value="GAD96504.1"/>
    <property type="molecule type" value="Genomic_DNA"/>
</dbReference>
<evidence type="ECO:0000256" key="2">
    <source>
        <dbReference type="SAM" id="Phobius"/>
    </source>
</evidence>
<evidence type="ECO:0000313" key="3">
    <source>
        <dbReference type="EMBL" id="GAD96504.1"/>
    </source>
</evidence>
<organism evidence="3 4">
    <name type="scientific">Byssochlamys spectabilis (strain No. 5 / NBRC 109023)</name>
    <name type="common">Paecilomyces variotii</name>
    <dbReference type="NCBI Taxonomy" id="1356009"/>
    <lineage>
        <taxon>Eukaryota</taxon>
        <taxon>Fungi</taxon>
        <taxon>Dikarya</taxon>
        <taxon>Ascomycota</taxon>
        <taxon>Pezizomycotina</taxon>
        <taxon>Eurotiomycetes</taxon>
        <taxon>Eurotiomycetidae</taxon>
        <taxon>Eurotiales</taxon>
        <taxon>Thermoascaceae</taxon>
        <taxon>Paecilomyces</taxon>
    </lineage>
</organism>
<feature type="region of interest" description="Disordered" evidence="1">
    <location>
        <begin position="1"/>
        <end position="41"/>
    </location>
</feature>
<evidence type="ECO:0000313" key="4">
    <source>
        <dbReference type="Proteomes" id="UP000018001"/>
    </source>
</evidence>
<dbReference type="Proteomes" id="UP000018001">
    <property type="component" value="Unassembled WGS sequence"/>
</dbReference>
<dbReference type="AlphaFoldDB" id="V5FFW5"/>
<dbReference type="InParanoid" id="V5FFW5"/>